<keyword evidence="3" id="KW-0813">Transport</keyword>
<comment type="caution">
    <text evidence="9">The sequence shown here is derived from an EMBL/GenBank/DDBJ whole genome shotgun (WGS) entry which is preliminary data.</text>
</comment>
<evidence type="ECO:0000256" key="5">
    <source>
        <dbReference type="ARBA" id="ARBA00022692"/>
    </source>
</evidence>
<feature type="transmembrane region" description="Helical" evidence="8">
    <location>
        <begin position="113"/>
        <end position="132"/>
    </location>
</feature>
<feature type="transmembrane region" description="Helical" evidence="8">
    <location>
        <begin position="12"/>
        <end position="30"/>
    </location>
</feature>
<keyword evidence="10" id="KW-1185">Reference proteome</keyword>
<evidence type="ECO:0000256" key="8">
    <source>
        <dbReference type="SAM" id="Phobius"/>
    </source>
</evidence>
<sequence length="367" mass="41124">MNGKIGTTQAAMLVVTTVLPTAIVILPQIIGEYVEQDSVIAIIPPTLAGLGIAFVIGSVIRFSNGAPFLDWIREKSSPVISVLLGLLLLLFYLDTSSTILREFVNFVKDNVLLKTPVAVIATLILLISIYMVRKGIEVMARVNSLVILLFLFFVPLYLSGLWGEMNIHRLLPLFDHSAASLLLASLTPSTWMSEVAVLLFLAPYLRSPQKARLIGYLGLLFVSLMMLFSIITILMVLGPQYIKLTTYPGFSAASIIQIGRFIENLDVLFISYWVMAIYLKFAIFLFATVECFKQTFRVSSSRPFIAALGLVIVMECLYTWKDQAELNLYNKEGRFLVFILFNAILPLAVLLVVKLRRSRHKRKECET</sequence>
<gene>
    <name evidence="9" type="primary">gerKB</name>
    <name evidence="9" type="ORF">GCM10010912_51700</name>
</gene>
<keyword evidence="5 8" id="KW-0812">Transmembrane</keyword>
<dbReference type="NCBIfam" id="TIGR00912">
    <property type="entry name" value="2A0309"/>
    <property type="match status" value="1"/>
</dbReference>
<feature type="transmembrane region" description="Helical" evidence="8">
    <location>
        <begin position="213"/>
        <end position="237"/>
    </location>
</feature>
<dbReference type="PANTHER" id="PTHR34975">
    <property type="entry name" value="SPORE GERMINATION PROTEIN A2"/>
    <property type="match status" value="1"/>
</dbReference>
<accession>A0A917CZ29</accession>
<feature type="transmembrane region" description="Helical" evidence="8">
    <location>
        <begin position="42"/>
        <end position="64"/>
    </location>
</feature>
<evidence type="ECO:0000256" key="3">
    <source>
        <dbReference type="ARBA" id="ARBA00022448"/>
    </source>
</evidence>
<evidence type="ECO:0000256" key="4">
    <source>
        <dbReference type="ARBA" id="ARBA00022544"/>
    </source>
</evidence>
<evidence type="ECO:0000256" key="1">
    <source>
        <dbReference type="ARBA" id="ARBA00004141"/>
    </source>
</evidence>
<keyword evidence="6 8" id="KW-1133">Transmembrane helix</keyword>
<feature type="transmembrane region" description="Helical" evidence="8">
    <location>
        <begin position="76"/>
        <end position="93"/>
    </location>
</feature>
<feature type="transmembrane region" description="Helical" evidence="8">
    <location>
        <begin position="335"/>
        <end position="353"/>
    </location>
</feature>
<name>A0A917CZ29_9BACL</name>
<dbReference type="GO" id="GO:0016020">
    <property type="term" value="C:membrane"/>
    <property type="evidence" value="ECO:0007669"/>
    <property type="project" value="UniProtKB-SubCell"/>
</dbReference>
<dbReference type="InterPro" id="IPR004761">
    <property type="entry name" value="Spore_GerAB"/>
</dbReference>
<reference evidence="9" key="1">
    <citation type="journal article" date="2014" name="Int. J. Syst. Evol. Microbiol.">
        <title>Complete genome sequence of Corynebacterium casei LMG S-19264T (=DSM 44701T), isolated from a smear-ripened cheese.</title>
        <authorList>
            <consortium name="US DOE Joint Genome Institute (JGI-PGF)"/>
            <person name="Walter F."/>
            <person name="Albersmeier A."/>
            <person name="Kalinowski J."/>
            <person name="Ruckert C."/>
        </authorList>
    </citation>
    <scope>NUCLEOTIDE SEQUENCE</scope>
    <source>
        <strain evidence="9">CGMCC 1.16134</strain>
    </source>
</reference>
<reference evidence="9" key="2">
    <citation type="submission" date="2020-09" db="EMBL/GenBank/DDBJ databases">
        <authorList>
            <person name="Sun Q."/>
            <person name="Zhou Y."/>
        </authorList>
    </citation>
    <scope>NUCLEOTIDE SEQUENCE</scope>
    <source>
        <strain evidence="9">CGMCC 1.16134</strain>
    </source>
</reference>
<protein>
    <submittedName>
        <fullName evidence="9">Spore germination protein KB</fullName>
    </submittedName>
</protein>
<dbReference type="RefSeq" id="WP_189030011.1">
    <property type="nucleotide sequence ID" value="NZ_BMKR01000030.1"/>
</dbReference>
<dbReference type="Proteomes" id="UP000637643">
    <property type="component" value="Unassembled WGS sequence"/>
</dbReference>
<proteinExistence type="inferred from homology"/>
<feature type="transmembrane region" description="Helical" evidence="8">
    <location>
        <begin position="182"/>
        <end position="201"/>
    </location>
</feature>
<evidence type="ECO:0000313" key="9">
    <source>
        <dbReference type="EMBL" id="GGG00465.1"/>
    </source>
</evidence>
<feature type="transmembrane region" description="Helical" evidence="8">
    <location>
        <begin position="144"/>
        <end position="162"/>
    </location>
</feature>
<comment type="subcellular location">
    <subcellularLocation>
        <location evidence="1">Membrane</location>
        <topology evidence="1">Multi-pass membrane protein</topology>
    </subcellularLocation>
</comment>
<evidence type="ECO:0000256" key="2">
    <source>
        <dbReference type="ARBA" id="ARBA00007998"/>
    </source>
</evidence>
<evidence type="ECO:0000256" key="7">
    <source>
        <dbReference type="ARBA" id="ARBA00023136"/>
    </source>
</evidence>
<evidence type="ECO:0000256" key="6">
    <source>
        <dbReference type="ARBA" id="ARBA00022989"/>
    </source>
</evidence>
<keyword evidence="4" id="KW-0309">Germination</keyword>
<comment type="similarity">
    <text evidence="2">Belongs to the amino acid-polyamine-organocation (APC) superfamily. Spore germination protein (SGP) (TC 2.A.3.9) family.</text>
</comment>
<evidence type="ECO:0000313" key="10">
    <source>
        <dbReference type="Proteomes" id="UP000637643"/>
    </source>
</evidence>
<organism evidence="9 10">
    <name type="scientific">Paenibacillus albidus</name>
    <dbReference type="NCBI Taxonomy" id="2041023"/>
    <lineage>
        <taxon>Bacteria</taxon>
        <taxon>Bacillati</taxon>
        <taxon>Bacillota</taxon>
        <taxon>Bacilli</taxon>
        <taxon>Bacillales</taxon>
        <taxon>Paenibacillaceae</taxon>
        <taxon>Paenibacillus</taxon>
    </lineage>
</organism>
<dbReference type="GO" id="GO:0009847">
    <property type="term" value="P:spore germination"/>
    <property type="evidence" value="ECO:0007669"/>
    <property type="project" value="InterPro"/>
</dbReference>
<feature type="transmembrane region" description="Helical" evidence="8">
    <location>
        <begin position="270"/>
        <end position="292"/>
    </location>
</feature>
<dbReference type="EMBL" id="BMKR01000030">
    <property type="protein sequence ID" value="GGG00465.1"/>
    <property type="molecule type" value="Genomic_DNA"/>
</dbReference>
<keyword evidence="7 8" id="KW-0472">Membrane</keyword>
<feature type="transmembrane region" description="Helical" evidence="8">
    <location>
        <begin position="304"/>
        <end position="320"/>
    </location>
</feature>
<dbReference type="PANTHER" id="PTHR34975:SF2">
    <property type="entry name" value="SPORE GERMINATION PROTEIN A2"/>
    <property type="match status" value="1"/>
</dbReference>
<dbReference type="AlphaFoldDB" id="A0A917CZ29"/>
<dbReference type="Pfam" id="PF03845">
    <property type="entry name" value="Spore_permease"/>
    <property type="match status" value="1"/>
</dbReference>